<gene>
    <name evidence="9" type="ORF">GM676_10725</name>
</gene>
<dbReference type="Gene3D" id="3.40.50.150">
    <property type="entry name" value="Vaccinia Virus protein VP39"/>
    <property type="match status" value="1"/>
</dbReference>
<evidence type="ECO:0000313" key="10">
    <source>
        <dbReference type="Proteomes" id="UP000475582"/>
    </source>
</evidence>
<dbReference type="PANTHER" id="PTHR33841">
    <property type="entry name" value="DNA METHYLTRANSFERASE YEEA-RELATED"/>
    <property type="match status" value="1"/>
</dbReference>
<dbReference type="SUPFAM" id="SSF53335">
    <property type="entry name" value="S-adenosyl-L-methionine-dependent methyltransferases"/>
    <property type="match status" value="1"/>
</dbReference>
<dbReference type="PROSITE" id="PS00092">
    <property type="entry name" value="N6_MTASE"/>
    <property type="match status" value="1"/>
</dbReference>
<feature type="domain" description="Type II methyltransferase M.Eco57I C-terminal" evidence="8">
    <location>
        <begin position="487"/>
        <end position="702"/>
    </location>
</feature>
<dbReference type="RefSeq" id="WP_155463550.1">
    <property type="nucleotide sequence ID" value="NZ_WNKY01000009.1"/>
</dbReference>
<evidence type="ECO:0000259" key="7">
    <source>
        <dbReference type="Pfam" id="PF07669"/>
    </source>
</evidence>
<dbReference type="Pfam" id="PF22837">
    <property type="entry name" value="M_Eco57I_C"/>
    <property type="match status" value="1"/>
</dbReference>
<dbReference type="PANTHER" id="PTHR33841:SF5">
    <property type="entry name" value="DNA METHYLASE (MODIFICATION METHYLASE) (METHYLTRANSFERASE)-RELATED"/>
    <property type="match status" value="1"/>
</dbReference>
<evidence type="ECO:0000256" key="5">
    <source>
        <dbReference type="ARBA" id="ARBA00022691"/>
    </source>
</evidence>
<dbReference type="PRINTS" id="PR00507">
    <property type="entry name" value="N12N6MTFRASE"/>
</dbReference>
<dbReference type="Proteomes" id="UP000475582">
    <property type="component" value="Unassembled WGS sequence"/>
</dbReference>
<feature type="domain" description="Type II methyltransferase M.TaqI-like" evidence="7">
    <location>
        <begin position="323"/>
        <end position="418"/>
    </location>
</feature>
<dbReference type="InterPro" id="IPR002052">
    <property type="entry name" value="DNA_methylase_N6_adenine_CS"/>
</dbReference>
<dbReference type="GO" id="GO:0003676">
    <property type="term" value="F:nucleic acid binding"/>
    <property type="evidence" value="ECO:0007669"/>
    <property type="project" value="InterPro"/>
</dbReference>
<comment type="caution">
    <text evidence="9">The sequence shown here is derived from an EMBL/GenBank/DDBJ whole genome shotgun (WGS) entry which is preliminary data.</text>
</comment>
<evidence type="ECO:0000256" key="2">
    <source>
        <dbReference type="ARBA" id="ARBA00011900"/>
    </source>
</evidence>
<dbReference type="OrthoDB" id="32195at2"/>
<evidence type="ECO:0000256" key="4">
    <source>
        <dbReference type="ARBA" id="ARBA00022679"/>
    </source>
</evidence>
<reference evidence="9 10" key="1">
    <citation type="submission" date="2019-11" db="EMBL/GenBank/DDBJ databases">
        <title>Type strains purchased from KCTC, JCM and DSMZ.</title>
        <authorList>
            <person name="Lu H."/>
        </authorList>
    </citation>
    <scope>NUCLEOTIDE SEQUENCE [LARGE SCALE GENOMIC DNA]</scope>
    <source>
        <strain evidence="9 10">KCTC 22382</strain>
    </source>
</reference>
<dbReference type="GO" id="GO:0009007">
    <property type="term" value="F:site-specific DNA-methyltransferase (adenine-specific) activity"/>
    <property type="evidence" value="ECO:0007669"/>
    <property type="project" value="UniProtKB-EC"/>
</dbReference>
<evidence type="ECO:0000259" key="8">
    <source>
        <dbReference type="Pfam" id="PF22837"/>
    </source>
</evidence>
<evidence type="ECO:0000256" key="1">
    <source>
        <dbReference type="ARBA" id="ARBA00006594"/>
    </source>
</evidence>
<dbReference type="EMBL" id="WNKY01000009">
    <property type="protein sequence ID" value="MTV38047.1"/>
    <property type="molecule type" value="Genomic_DNA"/>
</dbReference>
<sequence length="712" mass="80992">MPSVLVLYLADKIVGPHLELLRNICEPNSKSKPHITVRYSDKLSIPDAHLRTQVSHIDLLEVGTFGLEVGSDQTNKTVFIRCRCDELLPLEHKPYFPTSEFHITLYDGESQNFARLLARLFRKYNWALQVPLPRAMKLTAIKIKPKNRRKQTNILDREYDPQVVSLFKRITQEKLSGEFLHSLSDKSRLRYAALVCDSLLNQTSSFARVAVPTRKKVNRLPGEASDYEIHLTPPELAQSIAAYACKFLEKSDRANIDFGDPAVGTGAFYGALLSVVDKKTIKSAIGIDISPKQVEATRLRWDSKDIRVIEADYLHMGDISQRNFILANPPYLRHQGIKPDYKRELRIRASTDMGMKISGLSGLYVYFILLSHKWMAPGAIAAWLIPSEFMQTGYGKALRYYLSRTVKLIRVHQFSSDARQFENAETLPCVVVFKNVTPMDSHTAQFTFGGTLENPVSSQDIIVKDLDSEQKWRVKQKALPHRDASGVKLGDLFSVRRGIATGANQFFVLDRNVAKELGVPKKALRPVLPKAMSLLSDVIEQDQDGYPRVTRQLCVIDTDMSEDEIQKKYPKFFEYLKKGIEQGVKNGHLVGRRTPWYRQERRDPAPFLCTYMGKAHGDKPAIRFIWNKSAAIVTNTYLMLYPHASVRRLMDENNDVASKLFDILRNSTWEAMEEFSRLHAGGLSKIEPRELLEVWLGPVPSEIKAVANPRLF</sequence>
<dbReference type="EC" id="2.1.1.72" evidence="2"/>
<dbReference type="Pfam" id="PF07669">
    <property type="entry name" value="Eco57I"/>
    <property type="match status" value="1"/>
</dbReference>
<keyword evidence="4" id="KW-0808">Transferase</keyword>
<keyword evidence="3" id="KW-0489">Methyltransferase</keyword>
<comment type="catalytic activity">
    <reaction evidence="6">
        <text>a 2'-deoxyadenosine in DNA + S-adenosyl-L-methionine = an N(6)-methyl-2'-deoxyadenosine in DNA + S-adenosyl-L-homocysteine + H(+)</text>
        <dbReference type="Rhea" id="RHEA:15197"/>
        <dbReference type="Rhea" id="RHEA-COMP:12418"/>
        <dbReference type="Rhea" id="RHEA-COMP:12419"/>
        <dbReference type="ChEBI" id="CHEBI:15378"/>
        <dbReference type="ChEBI" id="CHEBI:57856"/>
        <dbReference type="ChEBI" id="CHEBI:59789"/>
        <dbReference type="ChEBI" id="CHEBI:90615"/>
        <dbReference type="ChEBI" id="CHEBI:90616"/>
        <dbReference type="EC" id="2.1.1.72"/>
    </reaction>
</comment>
<dbReference type="InterPro" id="IPR050953">
    <property type="entry name" value="N4_N6_ade-DNA_methylase"/>
</dbReference>
<comment type="similarity">
    <text evidence="1">Belongs to the N(4)/N(6)-methyltransferase family.</text>
</comment>
<dbReference type="AlphaFoldDB" id="A0A6L6PHJ7"/>
<accession>A0A6L6PHJ7</accession>
<proteinExistence type="inferred from homology"/>
<name>A0A6L6PHJ7_9BURK</name>
<evidence type="ECO:0000256" key="6">
    <source>
        <dbReference type="ARBA" id="ARBA00047942"/>
    </source>
</evidence>
<evidence type="ECO:0000256" key="3">
    <source>
        <dbReference type="ARBA" id="ARBA00022603"/>
    </source>
</evidence>
<dbReference type="InterPro" id="IPR054520">
    <property type="entry name" value="M_Eco57I_C"/>
</dbReference>
<dbReference type="GO" id="GO:0032259">
    <property type="term" value="P:methylation"/>
    <property type="evidence" value="ECO:0007669"/>
    <property type="project" value="UniProtKB-KW"/>
</dbReference>
<dbReference type="GO" id="GO:0006304">
    <property type="term" value="P:DNA modification"/>
    <property type="evidence" value="ECO:0007669"/>
    <property type="project" value="InterPro"/>
</dbReference>
<evidence type="ECO:0000313" key="9">
    <source>
        <dbReference type="EMBL" id="MTV38047.1"/>
    </source>
</evidence>
<keyword evidence="5" id="KW-0949">S-adenosyl-L-methionine</keyword>
<keyword evidence="10" id="KW-1185">Reference proteome</keyword>
<organism evidence="9 10">
    <name type="scientific">Duganella radicis</name>
    <dbReference type="NCBI Taxonomy" id="551988"/>
    <lineage>
        <taxon>Bacteria</taxon>
        <taxon>Pseudomonadati</taxon>
        <taxon>Pseudomonadota</taxon>
        <taxon>Betaproteobacteria</taxon>
        <taxon>Burkholderiales</taxon>
        <taxon>Oxalobacteraceae</taxon>
        <taxon>Telluria group</taxon>
        <taxon>Duganella</taxon>
    </lineage>
</organism>
<dbReference type="InterPro" id="IPR029063">
    <property type="entry name" value="SAM-dependent_MTases_sf"/>
</dbReference>
<protein>
    <recommendedName>
        <fullName evidence="2">site-specific DNA-methyltransferase (adenine-specific)</fullName>
        <ecNumber evidence="2">2.1.1.72</ecNumber>
    </recommendedName>
</protein>
<dbReference type="InterPro" id="IPR011639">
    <property type="entry name" value="MethylTrfase_TaqI-like_dom"/>
</dbReference>